<name>A0ABS6FIV4_9FIRM</name>
<evidence type="ECO:0000313" key="2">
    <source>
        <dbReference type="EMBL" id="MBU5670079.1"/>
    </source>
</evidence>
<proteinExistence type="predicted"/>
<dbReference type="Proteomes" id="UP000783742">
    <property type="component" value="Unassembled WGS sequence"/>
</dbReference>
<evidence type="ECO:0000313" key="3">
    <source>
        <dbReference type="Proteomes" id="UP000783742"/>
    </source>
</evidence>
<evidence type="ECO:0000259" key="1">
    <source>
        <dbReference type="PROSITE" id="PS51154"/>
    </source>
</evidence>
<dbReference type="PROSITE" id="PS51154">
    <property type="entry name" value="MACRO"/>
    <property type="match status" value="1"/>
</dbReference>
<gene>
    <name evidence="2" type="ORF">KQI68_09580</name>
</gene>
<reference evidence="2 3" key="1">
    <citation type="submission" date="2021-06" db="EMBL/GenBank/DDBJ databases">
        <authorList>
            <person name="Sun Q."/>
            <person name="Li D."/>
        </authorList>
    </citation>
    <scope>NUCLEOTIDE SEQUENCE [LARGE SCALE GENOMIC DNA]</scope>
    <source>
        <strain evidence="2 3">MSJ-1</strain>
    </source>
</reference>
<comment type="caution">
    <text evidence="2">The sequence shown here is derived from an EMBL/GenBank/DDBJ whole genome shotgun (WGS) entry which is preliminary data.</text>
</comment>
<sequence length="166" mass="18470">MLHIEKKNILDFEVDAIVNAANKELKRGGGVCGAIFEAANDENLQKECDVLAPINPGESVITKGYNTKADYIIHTVGPVYFDGKRNEREILENAYNSALKIAEENNLKTIVFPLISSGIYGYPLEEAAEVAVNTIKNYIEDKDFEVTIAALDDEIVETLEKYNKEI</sequence>
<keyword evidence="3" id="KW-1185">Reference proteome</keyword>
<dbReference type="EMBL" id="JAHLQO010000006">
    <property type="protein sequence ID" value="MBU5670079.1"/>
    <property type="molecule type" value="Genomic_DNA"/>
</dbReference>
<accession>A0ABS6FIV4</accession>
<organism evidence="2 3">
    <name type="scientific">Peptoniphilus ovalis</name>
    <dbReference type="NCBI Taxonomy" id="2841503"/>
    <lineage>
        <taxon>Bacteria</taxon>
        <taxon>Bacillati</taxon>
        <taxon>Bacillota</taxon>
        <taxon>Tissierellia</taxon>
        <taxon>Tissierellales</taxon>
        <taxon>Peptoniphilaceae</taxon>
        <taxon>Peptoniphilus</taxon>
    </lineage>
</organism>
<dbReference type="PANTHER" id="PTHR11106:SF27">
    <property type="entry name" value="MACRO DOMAIN-CONTAINING PROTEIN"/>
    <property type="match status" value="1"/>
</dbReference>
<dbReference type="Pfam" id="PF01661">
    <property type="entry name" value="Macro"/>
    <property type="match status" value="1"/>
</dbReference>
<dbReference type="RefSeq" id="WP_216549900.1">
    <property type="nucleotide sequence ID" value="NZ_JAHLQO010000006.1"/>
</dbReference>
<dbReference type="SMART" id="SM00506">
    <property type="entry name" value="A1pp"/>
    <property type="match status" value="1"/>
</dbReference>
<protein>
    <submittedName>
        <fullName evidence="2">Macro domain-containing protein</fullName>
    </submittedName>
</protein>
<dbReference type="PANTHER" id="PTHR11106">
    <property type="entry name" value="GANGLIOSIDE INDUCED DIFFERENTIATION ASSOCIATED PROTEIN 2-RELATED"/>
    <property type="match status" value="1"/>
</dbReference>
<dbReference type="InterPro" id="IPR002589">
    <property type="entry name" value="Macro_dom"/>
</dbReference>
<feature type="domain" description="Macro" evidence="1">
    <location>
        <begin position="1"/>
        <end position="166"/>
    </location>
</feature>